<dbReference type="InterPro" id="IPR023393">
    <property type="entry name" value="START-like_dom_sf"/>
</dbReference>
<dbReference type="SUPFAM" id="SSF55961">
    <property type="entry name" value="Bet v1-like"/>
    <property type="match status" value="1"/>
</dbReference>
<evidence type="ECO:0008006" key="3">
    <source>
        <dbReference type="Google" id="ProtNLM"/>
    </source>
</evidence>
<dbReference type="AlphaFoldDB" id="A0A1C0YM81"/>
<dbReference type="OrthoDB" id="2374625at2"/>
<evidence type="ECO:0000313" key="2">
    <source>
        <dbReference type="Proteomes" id="UP000093199"/>
    </source>
</evidence>
<protein>
    <recommendedName>
        <fullName evidence="3">Polyketide cyclase</fullName>
    </recommendedName>
</protein>
<gene>
    <name evidence="1" type="ORF">A6M13_00120</name>
</gene>
<dbReference type="Gene3D" id="3.30.530.20">
    <property type="match status" value="1"/>
</dbReference>
<comment type="caution">
    <text evidence="1">The sequence shown here is derived from an EMBL/GenBank/DDBJ whole genome shotgun (WGS) entry which is preliminary data.</text>
</comment>
<dbReference type="EMBL" id="MASJ01000001">
    <property type="protein sequence ID" value="OCS88285.1"/>
    <property type="molecule type" value="Genomic_DNA"/>
</dbReference>
<dbReference type="STRING" id="33978.A6M13_00120"/>
<reference evidence="1 2" key="1">
    <citation type="submission" date="2016-07" db="EMBL/GenBank/DDBJ databases">
        <title>Caryophanon tenue genome sequencing.</title>
        <authorList>
            <person name="Verma A."/>
            <person name="Pal Y."/>
            <person name="Krishnamurthi S."/>
        </authorList>
    </citation>
    <scope>NUCLEOTIDE SEQUENCE [LARGE SCALE GENOMIC DNA]</scope>
    <source>
        <strain evidence="1 2">DSM 14152</strain>
    </source>
</reference>
<sequence length="143" mass="16237">MKEATYEVMFTRSAYEVYDALRHIDSWAHLAPNYAFHTHIAQGVSHWTMNGILPSRPIQAEIRFVKEQRPTILAFTLNGLTEDFLAKGQVIITPTASGCSMFVQVRAEATGRSKLLLNPLIHTALPRVTKHLSDKLHHFIEQQ</sequence>
<name>A0A1C0YM81_9BACL</name>
<proteinExistence type="predicted"/>
<dbReference type="Proteomes" id="UP000093199">
    <property type="component" value="Unassembled WGS sequence"/>
</dbReference>
<evidence type="ECO:0000313" key="1">
    <source>
        <dbReference type="EMBL" id="OCS88285.1"/>
    </source>
</evidence>
<dbReference type="RefSeq" id="WP_066542081.1">
    <property type="nucleotide sequence ID" value="NZ_MASJ01000001.1"/>
</dbReference>
<accession>A0A1C0YM81</accession>
<organism evidence="1 2">
    <name type="scientific">Caryophanon tenue</name>
    <dbReference type="NCBI Taxonomy" id="33978"/>
    <lineage>
        <taxon>Bacteria</taxon>
        <taxon>Bacillati</taxon>
        <taxon>Bacillota</taxon>
        <taxon>Bacilli</taxon>
        <taxon>Bacillales</taxon>
        <taxon>Caryophanaceae</taxon>
        <taxon>Caryophanon</taxon>
    </lineage>
</organism>
<keyword evidence="2" id="KW-1185">Reference proteome</keyword>